<protein>
    <recommendedName>
        <fullName evidence="2">Mannosyl-glycoprotein endo-beta-N-acetylglucosamidase-like domain-containing protein</fullName>
    </recommendedName>
</protein>
<dbReference type="EMBL" id="JABEYB010000024">
    <property type="protein sequence ID" value="NNU78498.1"/>
    <property type="molecule type" value="Genomic_DNA"/>
</dbReference>
<name>A0A7Y3T0M0_9CLOT</name>
<dbReference type="InterPro" id="IPR002901">
    <property type="entry name" value="MGlyc_endo_b_GlcNAc-like_dom"/>
</dbReference>
<sequence length="126" mass="14588">MQYVKGNNIFGIKWTESSGYEIQEFNTYEFINGMSTPIVCRFRKYDTLSDSILDHGRLLSFSRYKSVITSKDYTEACQNVYNSGYSIDDECPENLIAIIEQSSILHFYYHPKSFFSKSSKSYSLCG</sequence>
<dbReference type="Proteomes" id="UP000531659">
    <property type="component" value="Unassembled WGS sequence"/>
</dbReference>
<dbReference type="PANTHER" id="PTHR33308">
    <property type="entry name" value="PEPTIDOGLYCAN HYDROLASE FLGJ"/>
    <property type="match status" value="1"/>
</dbReference>
<evidence type="ECO:0000313" key="4">
    <source>
        <dbReference type="Proteomes" id="UP000531659"/>
    </source>
</evidence>
<dbReference type="RefSeq" id="WP_171299054.1">
    <property type="nucleotide sequence ID" value="NZ_JABEYB010000024.1"/>
</dbReference>
<comment type="caution">
    <text evidence="3">The sequence shown here is derived from an EMBL/GenBank/DDBJ whole genome shotgun (WGS) entry which is preliminary data.</text>
</comment>
<dbReference type="GO" id="GO:0004040">
    <property type="term" value="F:amidase activity"/>
    <property type="evidence" value="ECO:0007669"/>
    <property type="project" value="InterPro"/>
</dbReference>
<evidence type="ECO:0000313" key="3">
    <source>
        <dbReference type="EMBL" id="NNU78498.1"/>
    </source>
</evidence>
<organism evidence="3 4">
    <name type="scientific">Clostridium estertheticum</name>
    <dbReference type="NCBI Taxonomy" id="238834"/>
    <lineage>
        <taxon>Bacteria</taxon>
        <taxon>Bacillati</taxon>
        <taxon>Bacillota</taxon>
        <taxon>Clostridia</taxon>
        <taxon>Eubacteriales</taxon>
        <taxon>Clostridiaceae</taxon>
        <taxon>Clostridium</taxon>
    </lineage>
</organism>
<accession>A0A7Y3T0M0</accession>
<dbReference type="Gene3D" id="1.10.530.10">
    <property type="match status" value="1"/>
</dbReference>
<evidence type="ECO:0000259" key="2">
    <source>
        <dbReference type="Pfam" id="PF01832"/>
    </source>
</evidence>
<gene>
    <name evidence="3" type="ORF">HLQ16_21590</name>
</gene>
<dbReference type="InterPro" id="IPR051056">
    <property type="entry name" value="Glycosyl_Hydrolase_73"/>
</dbReference>
<dbReference type="AlphaFoldDB" id="A0A7Y3T0M0"/>
<dbReference type="PANTHER" id="PTHR33308:SF10">
    <property type="entry name" value="EXO-GLUCOSAMINIDASE LYTG"/>
    <property type="match status" value="1"/>
</dbReference>
<proteinExistence type="predicted"/>
<dbReference type="Pfam" id="PF01832">
    <property type="entry name" value="Glucosaminidase"/>
    <property type="match status" value="1"/>
</dbReference>
<keyword evidence="1" id="KW-0378">Hydrolase</keyword>
<feature type="domain" description="Mannosyl-glycoprotein endo-beta-N-acetylglucosamidase-like" evidence="2">
    <location>
        <begin position="5"/>
        <end position="101"/>
    </location>
</feature>
<evidence type="ECO:0000256" key="1">
    <source>
        <dbReference type="ARBA" id="ARBA00022801"/>
    </source>
</evidence>
<reference evidence="3 4" key="1">
    <citation type="submission" date="2020-05" db="EMBL/GenBank/DDBJ databases">
        <title>Complete genome of Clostridium estertheticum subspecies estertheticum, isolated from Vacuum packed lamb meat from New Zealand imported to Switzerland.</title>
        <authorList>
            <person name="Wambui J."/>
            <person name="Stevens M.J.A."/>
            <person name="Stephan R."/>
        </authorList>
    </citation>
    <scope>NUCLEOTIDE SEQUENCE [LARGE SCALE GENOMIC DNA]</scope>
    <source>
        <strain evidence="3 4">CEST001</strain>
    </source>
</reference>